<keyword evidence="15" id="KW-1185">Reference proteome</keyword>
<evidence type="ECO:0000313" key="13">
    <source>
        <dbReference type="EMBL" id="CAF3666395.1"/>
    </source>
</evidence>
<dbReference type="SMART" id="SM01371">
    <property type="entry name" value="TFIIA"/>
    <property type="match status" value="1"/>
</dbReference>
<keyword evidence="3" id="KW-0804">Transcription</keyword>
<dbReference type="EMBL" id="CAJOAX010000242">
    <property type="protein sequence ID" value="CAF3547739.1"/>
    <property type="molecule type" value="Genomic_DNA"/>
</dbReference>
<dbReference type="GO" id="GO:0006367">
    <property type="term" value="P:transcription initiation at RNA polymerase II promoter"/>
    <property type="evidence" value="ECO:0007669"/>
    <property type="project" value="InterPro"/>
</dbReference>
<dbReference type="EMBL" id="CAJNOO010000173">
    <property type="protein sequence ID" value="CAF0840990.1"/>
    <property type="molecule type" value="Genomic_DNA"/>
</dbReference>
<dbReference type="SUPFAM" id="SSF50784">
    <property type="entry name" value="Transcription factor IIA (TFIIA), beta-barrel domain"/>
    <property type="match status" value="1"/>
</dbReference>
<dbReference type="EMBL" id="CAJNOL010000226">
    <property type="protein sequence ID" value="CAF0945992.1"/>
    <property type="molecule type" value="Genomic_DNA"/>
</dbReference>
<dbReference type="EMBL" id="CAJNOT010000150">
    <property type="protein sequence ID" value="CAF0865785.1"/>
    <property type="molecule type" value="Genomic_DNA"/>
</dbReference>
<evidence type="ECO:0000313" key="14">
    <source>
        <dbReference type="EMBL" id="CAF3680680.1"/>
    </source>
</evidence>
<dbReference type="InterPro" id="IPR004855">
    <property type="entry name" value="TFIIA_asu/bsu"/>
</dbReference>
<dbReference type="Proteomes" id="UP000663864">
    <property type="component" value="Unassembled WGS sequence"/>
</dbReference>
<dbReference type="Gene3D" id="1.10.287.100">
    <property type="match status" value="1"/>
</dbReference>
<dbReference type="Proteomes" id="UP000663882">
    <property type="component" value="Unassembled WGS sequence"/>
</dbReference>
<dbReference type="Proteomes" id="UP000663870">
    <property type="component" value="Unassembled WGS sequence"/>
</dbReference>
<feature type="region of interest" description="Disordered" evidence="5">
    <location>
        <begin position="186"/>
        <end position="251"/>
    </location>
</feature>
<evidence type="ECO:0000313" key="12">
    <source>
        <dbReference type="EMBL" id="CAF3547739.1"/>
    </source>
</evidence>
<comment type="similarity">
    <text evidence="2">Belongs to the TFIIA subunit 1 family.</text>
</comment>
<dbReference type="EMBL" id="CAJNOL010000219">
    <property type="protein sequence ID" value="CAF0941326.1"/>
    <property type="molecule type" value="Genomic_DNA"/>
</dbReference>
<dbReference type="OrthoDB" id="6275927at2759"/>
<evidence type="ECO:0000313" key="15">
    <source>
        <dbReference type="Proteomes" id="UP000663870"/>
    </source>
</evidence>
<evidence type="ECO:0000256" key="1">
    <source>
        <dbReference type="ARBA" id="ARBA00004123"/>
    </source>
</evidence>
<organism evidence="6 16">
    <name type="scientific">Rotaria sordida</name>
    <dbReference type="NCBI Taxonomy" id="392033"/>
    <lineage>
        <taxon>Eukaryota</taxon>
        <taxon>Metazoa</taxon>
        <taxon>Spiralia</taxon>
        <taxon>Gnathifera</taxon>
        <taxon>Rotifera</taxon>
        <taxon>Eurotatoria</taxon>
        <taxon>Bdelloidea</taxon>
        <taxon>Philodinida</taxon>
        <taxon>Philodinidae</taxon>
        <taxon>Rotaria</taxon>
    </lineage>
</organism>
<feature type="compositionally biased region" description="Acidic residues" evidence="5">
    <location>
        <begin position="238"/>
        <end position="251"/>
    </location>
</feature>
<dbReference type="Gene3D" id="2.30.18.10">
    <property type="entry name" value="Transcription factor IIA (TFIIA), beta-barrel domain"/>
    <property type="match status" value="1"/>
</dbReference>
<reference evidence="6" key="1">
    <citation type="submission" date="2021-02" db="EMBL/GenBank/DDBJ databases">
        <authorList>
            <person name="Nowell W R."/>
        </authorList>
    </citation>
    <scope>NUCLEOTIDE SEQUENCE</scope>
</reference>
<feature type="compositionally biased region" description="Acidic residues" evidence="5">
    <location>
        <begin position="197"/>
        <end position="226"/>
    </location>
</feature>
<dbReference type="Proteomes" id="UP000663889">
    <property type="component" value="Unassembled WGS sequence"/>
</dbReference>
<dbReference type="EMBL" id="CAJOBD010000425">
    <property type="protein sequence ID" value="CAF3666395.1"/>
    <property type="molecule type" value="Genomic_DNA"/>
</dbReference>
<comment type="subcellular location">
    <subcellularLocation>
        <location evidence="1">Nucleus</location>
    </subcellularLocation>
</comment>
<dbReference type="PANTHER" id="PTHR12694:SF8">
    <property type="entry name" value="TRANSCRIPTION INITIATION FACTOR IIA SUBUNIT 1"/>
    <property type="match status" value="1"/>
</dbReference>
<dbReference type="InterPro" id="IPR009088">
    <property type="entry name" value="TFIIA_b-brl"/>
</dbReference>
<sequence length="298" mass="32927">MAASDVKKIYQDVINDVCTAVREALSEEGYDDHTLQELRTLWLAKLDNSRALEPLPVSIVDHVTHREFRHPNTGETNNASSLNNKQATGMRLNRLHPASSTAVSTFNTTYATSATNSPILLSTTNPGARNYIGTNFPNRPPNQTNIGNSTMKASNQLDGANDEVISINSTKKNKCQKKKSKIIHISFQLDGTGPPVGDDEDDDEDSELEGNDVGDELDDDDDEDGNEEGKEDPNPLCSDDDVSDDEPAELFDTDNVVVCQYDKISRNKNKWRFILKSGVMNIEGRDYVFSKAVGDADW</sequence>
<dbReference type="AlphaFoldDB" id="A0A813VHR2"/>
<accession>A0A813VHR2</accession>
<keyword evidence="4" id="KW-0539">Nucleus</keyword>
<dbReference type="FunFam" id="2.30.18.10:FF:000002">
    <property type="entry name" value="Transcription initiation factor IIA subunit 1"/>
    <property type="match status" value="1"/>
</dbReference>
<proteinExistence type="inferred from homology"/>
<evidence type="ECO:0000256" key="5">
    <source>
        <dbReference type="SAM" id="MobiDB-lite"/>
    </source>
</evidence>
<dbReference type="CDD" id="cd07976">
    <property type="entry name" value="TFIIA_alpha_beta_like"/>
    <property type="match status" value="1"/>
</dbReference>
<dbReference type="EMBL" id="CAJNOH010000099">
    <property type="protein sequence ID" value="CAF0866534.1"/>
    <property type="molecule type" value="Genomic_DNA"/>
</dbReference>
<dbReference type="EMBL" id="CAJNOU010000296">
    <property type="protein sequence ID" value="CAF0949634.1"/>
    <property type="molecule type" value="Genomic_DNA"/>
</dbReference>
<evidence type="ECO:0000313" key="11">
    <source>
        <dbReference type="EMBL" id="CAF0949634.1"/>
    </source>
</evidence>
<evidence type="ECO:0000313" key="6">
    <source>
        <dbReference type="EMBL" id="CAF0840990.1"/>
    </source>
</evidence>
<evidence type="ECO:0000256" key="4">
    <source>
        <dbReference type="ARBA" id="ARBA00023242"/>
    </source>
</evidence>
<evidence type="ECO:0000256" key="2">
    <source>
        <dbReference type="ARBA" id="ARBA00010059"/>
    </source>
</evidence>
<dbReference type="Proteomes" id="UP000663854">
    <property type="component" value="Unassembled WGS sequence"/>
</dbReference>
<name>A0A813VHR2_9BILA</name>
<evidence type="ECO:0000313" key="9">
    <source>
        <dbReference type="EMBL" id="CAF0941326.1"/>
    </source>
</evidence>
<evidence type="ECO:0000313" key="7">
    <source>
        <dbReference type="EMBL" id="CAF0865785.1"/>
    </source>
</evidence>
<comment type="caution">
    <text evidence="6">The sequence shown here is derived from an EMBL/GenBank/DDBJ whole genome shotgun (WGS) entry which is preliminary data.</text>
</comment>
<evidence type="ECO:0000313" key="8">
    <source>
        <dbReference type="EMBL" id="CAF0866534.1"/>
    </source>
</evidence>
<protein>
    <submittedName>
        <fullName evidence="6">Uncharacterized protein</fullName>
    </submittedName>
</protein>
<evidence type="ECO:0000313" key="10">
    <source>
        <dbReference type="EMBL" id="CAF0945992.1"/>
    </source>
</evidence>
<evidence type="ECO:0000256" key="3">
    <source>
        <dbReference type="ARBA" id="ARBA00023163"/>
    </source>
</evidence>
<dbReference type="GO" id="GO:0005672">
    <property type="term" value="C:transcription factor TFIIA complex"/>
    <property type="evidence" value="ECO:0007669"/>
    <property type="project" value="InterPro"/>
</dbReference>
<dbReference type="EMBL" id="CAJOBE010000744">
    <property type="protein sequence ID" value="CAF3680680.1"/>
    <property type="molecule type" value="Genomic_DNA"/>
</dbReference>
<evidence type="ECO:0000313" key="16">
    <source>
        <dbReference type="Proteomes" id="UP000663882"/>
    </source>
</evidence>
<dbReference type="SUPFAM" id="SSF47396">
    <property type="entry name" value="Transcription factor IIA (TFIIA), alpha-helical domain"/>
    <property type="match status" value="1"/>
</dbReference>
<dbReference type="Proteomes" id="UP000663836">
    <property type="component" value="Unassembled WGS sequence"/>
</dbReference>
<dbReference type="Proteomes" id="UP000663823">
    <property type="component" value="Unassembled WGS sequence"/>
</dbReference>
<dbReference type="PANTHER" id="PTHR12694">
    <property type="entry name" value="TRANSCRIPTION INITIATION FACTOR IIA SUBUNIT 1"/>
    <property type="match status" value="1"/>
</dbReference>
<feature type="compositionally biased region" description="Low complexity" evidence="5">
    <location>
        <begin position="186"/>
        <end position="196"/>
    </location>
</feature>
<gene>
    <name evidence="14" type="ORF">FNK824_LOCUS7826</name>
    <name evidence="13" type="ORF">JBS370_LOCUS7238</name>
    <name evidence="9" type="ORF">JXQ802_LOCUS11176</name>
    <name evidence="10" type="ORF">JXQ802_LOCUS11420</name>
    <name evidence="12" type="ORF">OTI717_LOCUS4139</name>
    <name evidence="8" type="ORF">PYM288_LOCUS7821</name>
    <name evidence="6" type="ORF">RFH988_LOCUS5944</name>
    <name evidence="11" type="ORF">SEV965_LOCUS8179</name>
    <name evidence="7" type="ORF">ZHD862_LOCUS5621</name>
</gene>
<dbReference type="Proteomes" id="UP000663874">
    <property type="component" value="Unassembled WGS sequence"/>
</dbReference>
<dbReference type="Pfam" id="PF03153">
    <property type="entry name" value="TFIIA"/>
    <property type="match status" value="2"/>
</dbReference>